<evidence type="ECO:0000313" key="5">
    <source>
        <dbReference type="EMBL" id="ABC23303.1"/>
    </source>
</evidence>
<dbReference type="HOGENOM" id="CLU_050006_1_1_5"/>
<dbReference type="EMBL" id="CP000230">
    <property type="protein sequence ID" value="ABC23303.1"/>
    <property type="molecule type" value="Genomic_DNA"/>
</dbReference>
<dbReference type="PhylomeDB" id="Q2RRE2"/>
<feature type="active site" description="Proton donor/acceptor" evidence="3">
    <location>
        <position position="142"/>
    </location>
</feature>
<accession>Q2RRE2</accession>
<comment type="similarity">
    <text evidence="2">Belongs to the hyi family.</text>
</comment>
<dbReference type="KEGG" id="rru:Rru_A2503"/>
<dbReference type="PATRIC" id="fig|269796.9.peg.2608"/>
<evidence type="ECO:0000256" key="1">
    <source>
        <dbReference type="ARBA" id="ARBA00023235"/>
    </source>
</evidence>
<dbReference type="STRING" id="269796.Rru_A2503"/>
<dbReference type="Proteomes" id="UP000001929">
    <property type="component" value="Chromosome"/>
</dbReference>
<sequence length="264" mass="29018">MPRFAANLSTLFTDRPLEERFAAAAACGFRGVELQFPYTLAPERLGDLAAMNRLDVVLFNAPPGDWAAGERGLAALPGRQSEFRDSLEVVLPYVELAGCERVHVMAGVVAEDDWPVALETYVENLAYAADLFAERGVKVLIEAVNTEDMPGYFLSRPDDALQVIEEVGHKNLHVLYDFYHAQIVQGGLTDFLESNIERIAHVQVAGVPGRREPDANGEINWPYLFNLLDAHGFPGWVGCEYTPRAGTEAGLRWARDFGISAPAA</sequence>
<dbReference type="Gene3D" id="3.20.20.150">
    <property type="entry name" value="Divalent-metal-dependent TIM barrel enzymes"/>
    <property type="match status" value="1"/>
</dbReference>
<evidence type="ECO:0000256" key="3">
    <source>
        <dbReference type="PIRSR" id="PIRSR006241-50"/>
    </source>
</evidence>
<dbReference type="GO" id="GO:0008903">
    <property type="term" value="F:hydroxypyruvate isomerase activity"/>
    <property type="evidence" value="ECO:0007669"/>
    <property type="project" value="UniProtKB-EC"/>
</dbReference>
<dbReference type="AlphaFoldDB" id="Q2RRE2"/>
<dbReference type="SUPFAM" id="SSF51658">
    <property type="entry name" value="Xylose isomerase-like"/>
    <property type="match status" value="1"/>
</dbReference>
<feature type="domain" description="Xylose isomerase-like TIM barrel" evidence="4">
    <location>
        <begin position="21"/>
        <end position="256"/>
    </location>
</feature>
<feature type="active site" description="Proton donor/acceptor" evidence="3">
    <location>
        <position position="240"/>
    </location>
</feature>
<gene>
    <name evidence="5" type="ordered locus">Rru_A2503</name>
</gene>
<dbReference type="InterPro" id="IPR050417">
    <property type="entry name" value="Sugar_Epim/Isomerase"/>
</dbReference>
<keyword evidence="6" id="KW-1185">Reference proteome</keyword>
<evidence type="ECO:0000259" key="4">
    <source>
        <dbReference type="Pfam" id="PF01261"/>
    </source>
</evidence>
<evidence type="ECO:0000256" key="2">
    <source>
        <dbReference type="PIRNR" id="PIRNR006241"/>
    </source>
</evidence>
<dbReference type="InterPro" id="IPR036237">
    <property type="entry name" value="Xyl_isomerase-like_sf"/>
</dbReference>
<dbReference type="eggNOG" id="COG3622">
    <property type="taxonomic scope" value="Bacteria"/>
</dbReference>
<protein>
    <submittedName>
        <fullName evidence="5">Hydroxypyruvate isomerase</fullName>
        <ecNumber evidence="5">5.3.1.22</ecNumber>
    </submittedName>
</protein>
<dbReference type="InterPro" id="IPR013022">
    <property type="entry name" value="Xyl_isomerase-like_TIM-brl"/>
</dbReference>
<reference evidence="5 6" key="1">
    <citation type="journal article" date="2011" name="Stand. Genomic Sci.">
        <title>Complete genome sequence of Rhodospirillum rubrum type strain (S1).</title>
        <authorList>
            <person name="Munk A.C."/>
            <person name="Copeland A."/>
            <person name="Lucas S."/>
            <person name="Lapidus A."/>
            <person name="Del Rio T.G."/>
            <person name="Barry K."/>
            <person name="Detter J.C."/>
            <person name="Hammon N."/>
            <person name="Israni S."/>
            <person name="Pitluck S."/>
            <person name="Brettin T."/>
            <person name="Bruce D."/>
            <person name="Han C."/>
            <person name="Tapia R."/>
            <person name="Gilna P."/>
            <person name="Schmutz J."/>
            <person name="Larimer F."/>
            <person name="Land M."/>
            <person name="Kyrpides N.C."/>
            <person name="Mavromatis K."/>
            <person name="Richardson P."/>
            <person name="Rohde M."/>
            <person name="Goker M."/>
            <person name="Klenk H.P."/>
            <person name="Zhang Y."/>
            <person name="Roberts G.P."/>
            <person name="Reslewic S."/>
            <person name="Schwartz D.C."/>
        </authorList>
    </citation>
    <scope>NUCLEOTIDE SEQUENCE [LARGE SCALE GENOMIC DNA]</scope>
    <source>
        <strain evidence="6">ATCC 11170 / ATH 1.1.1 / DSM 467 / LMG 4362 / NCIMB 8255 / S1</strain>
    </source>
</reference>
<name>Q2RRE2_RHORT</name>
<dbReference type="FunFam" id="3.20.20.150:FF:000007">
    <property type="entry name" value="Hydroxypyruvate isomerase"/>
    <property type="match status" value="1"/>
</dbReference>
<dbReference type="PIRSF" id="PIRSF006241">
    <property type="entry name" value="HyI"/>
    <property type="match status" value="1"/>
</dbReference>
<dbReference type="InterPro" id="IPR053398">
    <property type="entry name" value="HPT_OtnI_isomerases"/>
</dbReference>
<dbReference type="EnsemblBacteria" id="ABC23303">
    <property type="protein sequence ID" value="ABC23303"/>
    <property type="gene ID" value="Rru_A2503"/>
</dbReference>
<dbReference type="EC" id="5.3.1.22" evidence="5"/>
<dbReference type="Pfam" id="PF01261">
    <property type="entry name" value="AP_endonuc_2"/>
    <property type="match status" value="1"/>
</dbReference>
<proteinExistence type="inferred from homology"/>
<dbReference type="InterPro" id="IPR026040">
    <property type="entry name" value="HyI-like"/>
</dbReference>
<keyword evidence="1 2" id="KW-0413">Isomerase</keyword>
<dbReference type="RefSeq" id="WP_011390256.1">
    <property type="nucleotide sequence ID" value="NC_007643.1"/>
</dbReference>
<evidence type="ECO:0000313" key="6">
    <source>
        <dbReference type="Proteomes" id="UP000001929"/>
    </source>
</evidence>
<organism evidence="5 6">
    <name type="scientific">Rhodospirillum rubrum (strain ATCC 11170 / ATH 1.1.1 / DSM 467 / LMG 4362 / NCIMB 8255 / S1)</name>
    <dbReference type="NCBI Taxonomy" id="269796"/>
    <lineage>
        <taxon>Bacteria</taxon>
        <taxon>Pseudomonadati</taxon>
        <taxon>Pseudomonadota</taxon>
        <taxon>Alphaproteobacteria</taxon>
        <taxon>Rhodospirillales</taxon>
        <taxon>Rhodospirillaceae</taxon>
        <taxon>Rhodospirillum</taxon>
    </lineage>
</organism>
<dbReference type="NCBIfam" id="NF043033">
    <property type="entry name" value="OxoTetrIsom"/>
    <property type="match status" value="1"/>
</dbReference>
<dbReference type="PANTHER" id="PTHR43489:SF6">
    <property type="entry name" value="HYDROXYPYRUVATE ISOMERASE-RELATED"/>
    <property type="match status" value="1"/>
</dbReference>
<dbReference type="GO" id="GO:0046487">
    <property type="term" value="P:glyoxylate metabolic process"/>
    <property type="evidence" value="ECO:0007669"/>
    <property type="project" value="TreeGrafter"/>
</dbReference>
<dbReference type="PANTHER" id="PTHR43489">
    <property type="entry name" value="ISOMERASE"/>
    <property type="match status" value="1"/>
</dbReference>